<proteinExistence type="predicted"/>
<comment type="caution">
    <text evidence="1">The sequence shown here is derived from an EMBL/GenBank/DDBJ whole genome shotgun (WGS) entry which is preliminary data.</text>
</comment>
<keyword evidence="2" id="KW-1185">Reference proteome</keyword>
<protein>
    <submittedName>
        <fullName evidence="1">Uncharacterized protein</fullName>
    </submittedName>
</protein>
<dbReference type="EMBL" id="QTSX02005685">
    <property type="protein sequence ID" value="KAJ9059402.1"/>
    <property type="molecule type" value="Genomic_DNA"/>
</dbReference>
<evidence type="ECO:0000313" key="1">
    <source>
        <dbReference type="EMBL" id="KAJ9059402.1"/>
    </source>
</evidence>
<dbReference type="Proteomes" id="UP001165960">
    <property type="component" value="Unassembled WGS sequence"/>
</dbReference>
<evidence type="ECO:0000313" key="2">
    <source>
        <dbReference type="Proteomes" id="UP001165960"/>
    </source>
</evidence>
<gene>
    <name evidence="1" type="ORF">DSO57_1002400</name>
</gene>
<name>A0ACC2SB47_9FUNG</name>
<accession>A0ACC2SB47</accession>
<organism evidence="1 2">
    <name type="scientific">Entomophthora muscae</name>
    <dbReference type="NCBI Taxonomy" id="34485"/>
    <lineage>
        <taxon>Eukaryota</taxon>
        <taxon>Fungi</taxon>
        <taxon>Fungi incertae sedis</taxon>
        <taxon>Zoopagomycota</taxon>
        <taxon>Entomophthoromycotina</taxon>
        <taxon>Entomophthoromycetes</taxon>
        <taxon>Entomophthorales</taxon>
        <taxon>Entomophthoraceae</taxon>
        <taxon>Entomophthora</taxon>
    </lineage>
</organism>
<reference evidence="1" key="1">
    <citation type="submission" date="2022-04" db="EMBL/GenBank/DDBJ databases">
        <title>Genome of the entomopathogenic fungus Entomophthora muscae.</title>
        <authorList>
            <person name="Elya C."/>
            <person name="Lovett B.R."/>
            <person name="Lee E."/>
            <person name="Macias A.M."/>
            <person name="Hajek A.E."/>
            <person name="De Bivort B.L."/>
            <person name="Kasson M.T."/>
            <person name="De Fine Licht H.H."/>
            <person name="Stajich J.E."/>
        </authorList>
    </citation>
    <scope>NUCLEOTIDE SEQUENCE</scope>
    <source>
        <strain evidence="1">Berkeley</strain>
    </source>
</reference>
<sequence length="580" mass="65774">MTIFLEYERLCAITTATFMSQNLDLTYIKEYIAKFLLPTTCTSQMVISCQQIVLQDLAIHAENASNNYAKLLCQLEILFTEACKAIMANQRHLGWTQTRLETLTRELDKNLPGIIEAHLQDHGLTTEWIEAVNCCCCQIEESMAASSTPVTGPTSHKIREIQDKVKLLQTAVSHVTTLAMFDGQQIHITALQTNVDDVMNSNNELFGQIAELQNQVDLQQQQINDYQSALEIAQEEIWKFHQYKASRARWESSIMERIQSLEDKLSYMSYKPPKIFQSELGYKSTSASTPIAEQCSIPNIMMAMLSNPSASRQAPLQNTQCSSLPSQTSLQTPPLQSTSKRFKVGVLPKFDHQGKMHTFLRLYKMATVGAPDTEKAYLIINLLDPMSRDIIMPSLPAGNITYQDARSAILREFGSTFCMIERKDLFSDIEFKTNKTLSKFADQFYHKAQVLLGASAMVEHNAKLAMKNSVKPYQELYWAMNLFLGQEFTMVQMLDYLRCLEATHNAPNKENPKYNCPVNTSTPAKSSTKVRQTQERQIPLTDITCYRCWNKGHYATKCPNGQKVHVVYVPAKEQGKDQAQ</sequence>